<name>A0A120DCY1_AGRVI</name>
<organism evidence="1 2">
    <name type="scientific">Agrobacterium vitis</name>
    <name type="common">Rhizobium vitis</name>
    <dbReference type="NCBI Taxonomy" id="373"/>
    <lineage>
        <taxon>Bacteria</taxon>
        <taxon>Pseudomonadati</taxon>
        <taxon>Pseudomonadota</taxon>
        <taxon>Alphaproteobacteria</taxon>
        <taxon>Hyphomicrobiales</taxon>
        <taxon>Rhizobiaceae</taxon>
        <taxon>Rhizobium/Agrobacterium group</taxon>
        <taxon>Agrobacterium</taxon>
    </lineage>
</organism>
<evidence type="ECO:0000313" key="2">
    <source>
        <dbReference type="Proteomes" id="UP000436911"/>
    </source>
</evidence>
<dbReference type="AlphaFoldDB" id="A0A120DCY1"/>
<gene>
    <name evidence="1" type="ORF">DXT89_21685</name>
</gene>
<proteinExistence type="predicted"/>
<evidence type="ECO:0000313" key="1">
    <source>
        <dbReference type="EMBL" id="KAA3522418.1"/>
    </source>
</evidence>
<accession>A0A120DCY1</accession>
<dbReference type="EMBL" id="QUSG01000018">
    <property type="protein sequence ID" value="KAA3522418.1"/>
    <property type="molecule type" value="Genomic_DNA"/>
</dbReference>
<dbReference type="Proteomes" id="UP000436911">
    <property type="component" value="Unassembled WGS sequence"/>
</dbReference>
<protein>
    <submittedName>
        <fullName evidence="1">Uncharacterized protein</fullName>
    </submittedName>
</protein>
<comment type="caution">
    <text evidence="1">The sequence shown here is derived from an EMBL/GenBank/DDBJ whole genome shotgun (WGS) entry which is preliminary data.</text>
</comment>
<sequence length="92" mass="9798">MFRILGRLALKPVNCLTGGIRTLVKVKGHDPGTDRTDLTKSQSKGRLTATLPALLAGLPIGGRYQQGILLGVIGADWDDGEVCLNVEGSKRE</sequence>
<reference evidence="1 2" key="1">
    <citation type="submission" date="2018-08" db="EMBL/GenBank/DDBJ databases">
        <title>Genome sequencing of Agrobacterium vitis strain ICMP 10754.</title>
        <authorList>
            <person name="Visnovsky S.B."/>
            <person name="Pitman A.R."/>
        </authorList>
    </citation>
    <scope>NUCLEOTIDE SEQUENCE [LARGE SCALE GENOMIC DNA]</scope>
    <source>
        <strain evidence="1 2">ICMP 10754</strain>
    </source>
</reference>